<keyword evidence="2" id="KW-1185">Reference proteome</keyword>
<sequence length="88" mass="10239">MRTQLFCSRIRDYAIILPLQKKNKVKKRFRTDGKLPPVTVIKVASSHSDNNRREEKMSRNKISDVTNLSKLKATCKEFVVKFSKKQSV</sequence>
<dbReference type="EMBL" id="KZ305027">
    <property type="protein sequence ID" value="PIA52895.1"/>
    <property type="molecule type" value="Genomic_DNA"/>
</dbReference>
<evidence type="ECO:0000313" key="1">
    <source>
        <dbReference type="EMBL" id="PIA52895.1"/>
    </source>
</evidence>
<organism evidence="1 2">
    <name type="scientific">Aquilegia coerulea</name>
    <name type="common">Rocky mountain columbine</name>
    <dbReference type="NCBI Taxonomy" id="218851"/>
    <lineage>
        <taxon>Eukaryota</taxon>
        <taxon>Viridiplantae</taxon>
        <taxon>Streptophyta</taxon>
        <taxon>Embryophyta</taxon>
        <taxon>Tracheophyta</taxon>
        <taxon>Spermatophyta</taxon>
        <taxon>Magnoliopsida</taxon>
        <taxon>Ranunculales</taxon>
        <taxon>Ranunculaceae</taxon>
        <taxon>Thalictroideae</taxon>
        <taxon>Aquilegia</taxon>
    </lineage>
</organism>
<name>A0A2G5EAV7_AQUCA</name>
<dbReference type="Proteomes" id="UP000230069">
    <property type="component" value="Unassembled WGS sequence"/>
</dbReference>
<dbReference type="InParanoid" id="A0A2G5EAV7"/>
<evidence type="ECO:0000313" key="2">
    <source>
        <dbReference type="Proteomes" id="UP000230069"/>
    </source>
</evidence>
<proteinExistence type="predicted"/>
<protein>
    <submittedName>
        <fullName evidence="1">Uncharacterized protein</fullName>
    </submittedName>
</protein>
<gene>
    <name evidence="1" type="ORF">AQUCO_01000633v1</name>
</gene>
<dbReference type="AlphaFoldDB" id="A0A2G5EAV7"/>
<reference evidence="1 2" key="1">
    <citation type="submission" date="2017-09" db="EMBL/GenBank/DDBJ databases">
        <title>WGS assembly of Aquilegia coerulea Goldsmith.</title>
        <authorList>
            <person name="Hodges S."/>
            <person name="Kramer E."/>
            <person name="Nordborg M."/>
            <person name="Tomkins J."/>
            <person name="Borevitz J."/>
            <person name="Derieg N."/>
            <person name="Yan J."/>
            <person name="Mihaltcheva S."/>
            <person name="Hayes R.D."/>
            <person name="Rokhsar D."/>
        </authorList>
    </citation>
    <scope>NUCLEOTIDE SEQUENCE [LARGE SCALE GENOMIC DNA]</scope>
    <source>
        <strain evidence="2">cv. Goldsmith</strain>
    </source>
</reference>
<accession>A0A2G5EAV7</accession>